<name>A0A232FMR2_9HYME</name>
<proteinExistence type="predicted"/>
<gene>
    <name evidence="1" type="ORF">TSAR_013074</name>
</gene>
<reference evidence="1 2" key="1">
    <citation type="journal article" date="2017" name="Curr. Biol.">
        <title>The Evolution of Venom by Co-option of Single-Copy Genes.</title>
        <authorList>
            <person name="Martinson E.O."/>
            <person name="Mrinalini"/>
            <person name="Kelkar Y.D."/>
            <person name="Chang C.H."/>
            <person name="Werren J.H."/>
        </authorList>
    </citation>
    <scope>NUCLEOTIDE SEQUENCE [LARGE SCALE GENOMIC DNA]</scope>
    <source>
        <strain evidence="1 2">Alberta</strain>
        <tissue evidence="1">Whole body</tissue>
    </source>
</reference>
<accession>A0A232FMR2</accession>
<sequence>MQKAYEDAVQLETRMEAKIIPDSRPYRGTGRYYNNQDYYNGPQNSDNYRNYGGYRHVNLKIITHITIIEAITIEEENIKIIMAIKVDEDVTIVSTIMGSNNVIIGRFGIAMETGEISKYSIMRLEGTMTHHRIPTGEMTQTGAIITSNTIIRPKEVI</sequence>
<comment type="caution">
    <text evidence="1">The sequence shown here is derived from an EMBL/GenBank/DDBJ whole genome shotgun (WGS) entry which is preliminary data.</text>
</comment>
<keyword evidence="2" id="KW-1185">Reference proteome</keyword>
<dbReference type="EMBL" id="NNAY01000014">
    <property type="protein sequence ID" value="OXU31962.1"/>
    <property type="molecule type" value="Genomic_DNA"/>
</dbReference>
<dbReference type="Proteomes" id="UP000215335">
    <property type="component" value="Unassembled WGS sequence"/>
</dbReference>
<evidence type="ECO:0000313" key="1">
    <source>
        <dbReference type="EMBL" id="OXU31962.1"/>
    </source>
</evidence>
<organism evidence="1 2">
    <name type="scientific">Trichomalopsis sarcophagae</name>
    <dbReference type="NCBI Taxonomy" id="543379"/>
    <lineage>
        <taxon>Eukaryota</taxon>
        <taxon>Metazoa</taxon>
        <taxon>Ecdysozoa</taxon>
        <taxon>Arthropoda</taxon>
        <taxon>Hexapoda</taxon>
        <taxon>Insecta</taxon>
        <taxon>Pterygota</taxon>
        <taxon>Neoptera</taxon>
        <taxon>Endopterygota</taxon>
        <taxon>Hymenoptera</taxon>
        <taxon>Apocrita</taxon>
        <taxon>Proctotrupomorpha</taxon>
        <taxon>Chalcidoidea</taxon>
        <taxon>Pteromalidae</taxon>
        <taxon>Pteromalinae</taxon>
        <taxon>Trichomalopsis</taxon>
    </lineage>
</organism>
<protein>
    <submittedName>
        <fullName evidence="1">Uncharacterized protein</fullName>
    </submittedName>
</protein>
<dbReference type="AlphaFoldDB" id="A0A232FMR2"/>
<evidence type="ECO:0000313" key="2">
    <source>
        <dbReference type="Proteomes" id="UP000215335"/>
    </source>
</evidence>